<organism evidence="2 3">
    <name type="scientific">Linum trigynum</name>
    <dbReference type="NCBI Taxonomy" id="586398"/>
    <lineage>
        <taxon>Eukaryota</taxon>
        <taxon>Viridiplantae</taxon>
        <taxon>Streptophyta</taxon>
        <taxon>Embryophyta</taxon>
        <taxon>Tracheophyta</taxon>
        <taxon>Spermatophyta</taxon>
        <taxon>Magnoliopsida</taxon>
        <taxon>eudicotyledons</taxon>
        <taxon>Gunneridae</taxon>
        <taxon>Pentapetalae</taxon>
        <taxon>rosids</taxon>
        <taxon>fabids</taxon>
        <taxon>Malpighiales</taxon>
        <taxon>Linaceae</taxon>
        <taxon>Linum</taxon>
    </lineage>
</organism>
<evidence type="ECO:0000313" key="2">
    <source>
        <dbReference type="EMBL" id="CAL1405883.1"/>
    </source>
</evidence>
<feature type="region of interest" description="Disordered" evidence="1">
    <location>
        <begin position="67"/>
        <end position="135"/>
    </location>
</feature>
<sequence>MHPRGLTAPENSYARLKLKHKTVSHMASGKLPEVPNLNNKGPCLKLRQELCPQLGQELCHTIGLPEVSQKKYHPTAGKPPQNDAKRLQRKDRNAPQIRTALGLTAKPPQRQKSKGRLSSSSVLPQRGKRKRKHRQ</sequence>
<dbReference type="EMBL" id="OZ034821">
    <property type="protein sequence ID" value="CAL1405883.1"/>
    <property type="molecule type" value="Genomic_DNA"/>
</dbReference>
<evidence type="ECO:0000313" key="3">
    <source>
        <dbReference type="Proteomes" id="UP001497516"/>
    </source>
</evidence>
<evidence type="ECO:0000256" key="1">
    <source>
        <dbReference type="SAM" id="MobiDB-lite"/>
    </source>
</evidence>
<keyword evidence="3" id="KW-1185">Reference proteome</keyword>
<gene>
    <name evidence="2" type="ORF">LTRI10_LOCUS45645</name>
</gene>
<feature type="compositionally biased region" description="Basic residues" evidence="1">
    <location>
        <begin position="126"/>
        <end position="135"/>
    </location>
</feature>
<name>A0AAV2G7S9_9ROSI</name>
<dbReference type="Proteomes" id="UP001497516">
    <property type="component" value="Chromosome 8"/>
</dbReference>
<protein>
    <submittedName>
        <fullName evidence="2">Uncharacterized protein</fullName>
    </submittedName>
</protein>
<dbReference type="AlphaFoldDB" id="A0AAV2G7S9"/>
<reference evidence="2 3" key="1">
    <citation type="submission" date="2024-04" db="EMBL/GenBank/DDBJ databases">
        <authorList>
            <person name="Fracassetti M."/>
        </authorList>
    </citation>
    <scope>NUCLEOTIDE SEQUENCE [LARGE SCALE GENOMIC DNA]</scope>
</reference>
<feature type="compositionally biased region" description="Basic and acidic residues" evidence="1">
    <location>
        <begin position="83"/>
        <end position="93"/>
    </location>
</feature>
<accession>A0AAV2G7S9</accession>
<proteinExistence type="predicted"/>